<dbReference type="PROSITE" id="PS00893">
    <property type="entry name" value="NUDIX_BOX"/>
    <property type="match status" value="1"/>
</dbReference>
<gene>
    <name evidence="4" type="ORF">E0W69_004445</name>
</gene>
<dbReference type="GO" id="GO:0016787">
    <property type="term" value="F:hydrolase activity"/>
    <property type="evidence" value="ECO:0007669"/>
    <property type="project" value="UniProtKB-KW"/>
</dbReference>
<dbReference type="CDD" id="cd03673">
    <property type="entry name" value="NUDIX_Ap6A_hydrolase"/>
    <property type="match status" value="1"/>
</dbReference>
<sequence>MDKPKIIAAGGLLLNSKNELLMIFRLGYWDLPKGKWEEGETIEECAVREVEEETNIHQIQLKELVGLTYHEYFNKYTNEDVIKETHWFKMYVDGTPGATPQTSEDITKAEWIPIDQIKSKLENTYPTIKEILGNAGLI</sequence>
<dbReference type="PANTHER" id="PTHR43736:SF1">
    <property type="entry name" value="DIHYDRONEOPTERIN TRIPHOSPHATE DIPHOSPHATASE"/>
    <property type="match status" value="1"/>
</dbReference>
<name>A0A5P2FWP3_9BACT</name>
<dbReference type="PRINTS" id="PR00502">
    <property type="entry name" value="NUDIXFAMILY"/>
</dbReference>
<dbReference type="InterPro" id="IPR015797">
    <property type="entry name" value="NUDIX_hydrolase-like_dom_sf"/>
</dbReference>
<dbReference type="InterPro" id="IPR020476">
    <property type="entry name" value="Nudix_hydrolase"/>
</dbReference>
<dbReference type="KEGG" id="arac:E0W69_004445"/>
<comment type="similarity">
    <text evidence="2">Belongs to the Nudix hydrolase family.</text>
</comment>
<dbReference type="RefSeq" id="WP_131328831.1">
    <property type="nucleotide sequence ID" value="NZ_CP044016.1"/>
</dbReference>
<dbReference type="PROSITE" id="PS51462">
    <property type="entry name" value="NUDIX"/>
    <property type="match status" value="1"/>
</dbReference>
<feature type="domain" description="Nudix hydrolase" evidence="3">
    <location>
        <begin position="4"/>
        <end position="134"/>
    </location>
</feature>
<reference evidence="4 5" key="1">
    <citation type="submission" date="2019-09" db="EMBL/GenBank/DDBJ databases">
        <title>Complete genome sequence of Arachidicoccus sp. B3-10 isolated from apple orchard soil.</title>
        <authorList>
            <person name="Kim H.S."/>
            <person name="Han K.-I."/>
            <person name="Suh M.K."/>
            <person name="Lee K.C."/>
            <person name="Eom M.K."/>
            <person name="Kim J.-S."/>
            <person name="Kang S.W."/>
            <person name="Sin Y."/>
            <person name="Lee J.-S."/>
        </authorList>
    </citation>
    <scope>NUCLEOTIDE SEQUENCE [LARGE SCALE GENOMIC DNA]</scope>
    <source>
        <strain evidence="4 5">B3-10</strain>
    </source>
</reference>
<accession>A0A5P2FWP3</accession>
<evidence type="ECO:0000256" key="2">
    <source>
        <dbReference type="RuleBase" id="RU003476"/>
    </source>
</evidence>
<keyword evidence="5" id="KW-1185">Reference proteome</keyword>
<evidence type="ECO:0000256" key="1">
    <source>
        <dbReference type="ARBA" id="ARBA00022801"/>
    </source>
</evidence>
<dbReference type="InterPro" id="IPR000086">
    <property type="entry name" value="NUDIX_hydrolase_dom"/>
</dbReference>
<protein>
    <submittedName>
        <fullName evidence="4">NUDIX domain-containing protein</fullName>
    </submittedName>
</protein>
<evidence type="ECO:0000313" key="5">
    <source>
        <dbReference type="Proteomes" id="UP000292424"/>
    </source>
</evidence>
<proteinExistence type="inferred from homology"/>
<dbReference type="Proteomes" id="UP000292424">
    <property type="component" value="Chromosome"/>
</dbReference>
<dbReference type="Gene3D" id="3.90.79.10">
    <property type="entry name" value="Nucleoside Triphosphate Pyrophosphohydrolase"/>
    <property type="match status" value="1"/>
</dbReference>
<dbReference type="EMBL" id="CP044016">
    <property type="protein sequence ID" value="QES87944.1"/>
    <property type="molecule type" value="Genomic_DNA"/>
</dbReference>
<organism evidence="4 5">
    <name type="scientific">Rhizosphaericola mali</name>
    <dbReference type="NCBI Taxonomy" id="2545455"/>
    <lineage>
        <taxon>Bacteria</taxon>
        <taxon>Pseudomonadati</taxon>
        <taxon>Bacteroidota</taxon>
        <taxon>Chitinophagia</taxon>
        <taxon>Chitinophagales</taxon>
        <taxon>Chitinophagaceae</taxon>
        <taxon>Rhizosphaericola</taxon>
    </lineage>
</organism>
<dbReference type="Pfam" id="PF00293">
    <property type="entry name" value="NUDIX"/>
    <property type="match status" value="1"/>
</dbReference>
<dbReference type="AlphaFoldDB" id="A0A5P2FWP3"/>
<dbReference type="OrthoDB" id="9816289at2"/>
<evidence type="ECO:0000259" key="3">
    <source>
        <dbReference type="PROSITE" id="PS51462"/>
    </source>
</evidence>
<dbReference type="PANTHER" id="PTHR43736">
    <property type="entry name" value="ADP-RIBOSE PYROPHOSPHATASE"/>
    <property type="match status" value="1"/>
</dbReference>
<dbReference type="SUPFAM" id="SSF55811">
    <property type="entry name" value="Nudix"/>
    <property type="match status" value="1"/>
</dbReference>
<dbReference type="InterPro" id="IPR020084">
    <property type="entry name" value="NUDIX_hydrolase_CS"/>
</dbReference>
<keyword evidence="1 2" id="KW-0378">Hydrolase</keyword>
<evidence type="ECO:0000313" key="4">
    <source>
        <dbReference type="EMBL" id="QES87944.1"/>
    </source>
</evidence>